<dbReference type="EMBL" id="FNPC01000002">
    <property type="protein sequence ID" value="SDX89909.1"/>
    <property type="molecule type" value="Genomic_DNA"/>
</dbReference>
<dbReference type="Gene3D" id="3.30.930.10">
    <property type="entry name" value="Bira Bifunctional Protein, Domain 2"/>
    <property type="match status" value="1"/>
</dbReference>
<gene>
    <name evidence="2" type="ORF">SAMN05216564_10237</name>
</gene>
<evidence type="ECO:0000259" key="1">
    <source>
        <dbReference type="Pfam" id="PF21948"/>
    </source>
</evidence>
<organism evidence="2 3">
    <name type="scientific">Halopenitus persicus</name>
    <dbReference type="NCBI Taxonomy" id="1048396"/>
    <lineage>
        <taxon>Archaea</taxon>
        <taxon>Methanobacteriati</taxon>
        <taxon>Methanobacteriota</taxon>
        <taxon>Stenosarchaea group</taxon>
        <taxon>Halobacteria</taxon>
        <taxon>Halobacteriales</taxon>
        <taxon>Haloferacaceae</taxon>
        <taxon>Halopenitus</taxon>
    </lineage>
</organism>
<feature type="domain" description="BPL/LPL catalytic" evidence="1">
    <location>
        <begin position="21"/>
        <end position="171"/>
    </location>
</feature>
<dbReference type="RefSeq" id="WP_092730821.1">
    <property type="nucleotide sequence ID" value="NZ_FNPC01000002.1"/>
</dbReference>
<dbReference type="SUPFAM" id="SSF55681">
    <property type="entry name" value="Class II aaRS and biotin synthetases"/>
    <property type="match status" value="1"/>
</dbReference>
<proteinExistence type="predicted"/>
<name>A0A1H3FIG8_9EURY</name>
<sequence length="229" mass="24947">MNVVRGGFDAVDRDARATATLLDRCAASGDSVVRVWRPPKHVAFGRRDATRDGYADVREHVSDAGYAVRERAVGGRAVVHTGTTVSIAWIAPAAERRFAIPERYDRLRSWVQGALRGTHAEVSEGEPPNSWCPGDHSLMIDGKVCGVAQRVTTDCALTAAILIVQDVAEIARLTSRIYDGLDLSFDPATVDGVRDHDATLSPKTVISRLESEIRHNDDRGKHVSEVIDP</sequence>
<accession>A0A1H3FIG8</accession>
<dbReference type="OrthoDB" id="192160at2157"/>
<dbReference type="Proteomes" id="UP000199079">
    <property type="component" value="Unassembled WGS sequence"/>
</dbReference>
<protein>
    <recommendedName>
        <fullName evidence="1">BPL/LPL catalytic domain-containing protein</fullName>
    </recommendedName>
</protein>
<dbReference type="InterPro" id="IPR045864">
    <property type="entry name" value="aa-tRNA-synth_II/BPL/LPL"/>
</dbReference>
<dbReference type="Pfam" id="PF21948">
    <property type="entry name" value="LplA-B_cat"/>
    <property type="match status" value="1"/>
</dbReference>
<dbReference type="InterPro" id="IPR004143">
    <property type="entry name" value="BPL_LPL_catalytic"/>
</dbReference>
<reference evidence="3" key="1">
    <citation type="submission" date="2016-10" db="EMBL/GenBank/DDBJ databases">
        <authorList>
            <person name="Varghese N."/>
            <person name="Submissions S."/>
        </authorList>
    </citation>
    <scope>NUCLEOTIDE SEQUENCE [LARGE SCALE GENOMIC DNA]</scope>
    <source>
        <strain evidence="3">DC30,IBRC 10041,KCTC 4046</strain>
    </source>
</reference>
<dbReference type="AlphaFoldDB" id="A0A1H3FIG8"/>
<evidence type="ECO:0000313" key="3">
    <source>
        <dbReference type="Proteomes" id="UP000199079"/>
    </source>
</evidence>
<keyword evidence="3" id="KW-1185">Reference proteome</keyword>
<evidence type="ECO:0000313" key="2">
    <source>
        <dbReference type="EMBL" id="SDX89909.1"/>
    </source>
</evidence>